<sequence>MIYKPKNTRHNPEKLCNCGLVCVESMPHRFISS</sequence>
<proteinExistence type="predicted"/>
<evidence type="ECO:0000313" key="1">
    <source>
        <dbReference type="EMBL" id="JAH09389.1"/>
    </source>
</evidence>
<dbReference type="EMBL" id="GBXM01099188">
    <property type="protein sequence ID" value="JAH09389.1"/>
    <property type="molecule type" value="Transcribed_RNA"/>
</dbReference>
<reference evidence="1" key="1">
    <citation type="submission" date="2014-11" db="EMBL/GenBank/DDBJ databases">
        <authorList>
            <person name="Amaro Gonzalez C."/>
        </authorList>
    </citation>
    <scope>NUCLEOTIDE SEQUENCE</scope>
</reference>
<protein>
    <submittedName>
        <fullName evidence="1">Uncharacterized protein</fullName>
    </submittedName>
</protein>
<dbReference type="AlphaFoldDB" id="A0A0E9PY30"/>
<organism evidence="1">
    <name type="scientific">Anguilla anguilla</name>
    <name type="common">European freshwater eel</name>
    <name type="synonym">Muraena anguilla</name>
    <dbReference type="NCBI Taxonomy" id="7936"/>
    <lineage>
        <taxon>Eukaryota</taxon>
        <taxon>Metazoa</taxon>
        <taxon>Chordata</taxon>
        <taxon>Craniata</taxon>
        <taxon>Vertebrata</taxon>
        <taxon>Euteleostomi</taxon>
        <taxon>Actinopterygii</taxon>
        <taxon>Neopterygii</taxon>
        <taxon>Teleostei</taxon>
        <taxon>Anguilliformes</taxon>
        <taxon>Anguillidae</taxon>
        <taxon>Anguilla</taxon>
    </lineage>
</organism>
<name>A0A0E9PY30_ANGAN</name>
<reference evidence="1" key="2">
    <citation type="journal article" date="2015" name="Fish Shellfish Immunol.">
        <title>Early steps in the European eel (Anguilla anguilla)-Vibrio vulnificus interaction in the gills: Role of the RtxA13 toxin.</title>
        <authorList>
            <person name="Callol A."/>
            <person name="Pajuelo D."/>
            <person name="Ebbesson L."/>
            <person name="Teles M."/>
            <person name="MacKenzie S."/>
            <person name="Amaro C."/>
        </authorList>
    </citation>
    <scope>NUCLEOTIDE SEQUENCE</scope>
</reference>
<accession>A0A0E9PY30</accession>